<name>A0A2N5TJ43_9BASI</name>
<dbReference type="InterPro" id="IPR052811">
    <property type="entry name" value="Glucose_resp_signaling"/>
</dbReference>
<feature type="compositionally biased region" description="Polar residues" evidence="1">
    <location>
        <begin position="260"/>
        <end position="277"/>
    </location>
</feature>
<evidence type="ECO:0000313" key="7">
    <source>
        <dbReference type="Proteomes" id="UP000235388"/>
    </source>
</evidence>
<feature type="domain" description="MHD2" evidence="4">
    <location>
        <begin position="1250"/>
        <end position="1366"/>
    </location>
</feature>
<sequence>MSRRSRLSTLSALSTLSNGKLSGSDDLYQFSLRVAYLAYLASVRQQAAVKTEDHHHRSRDSSTSNLPSTSNANHSKSHSQHRPHLRHQAENWTNTIFSIADVFKDGSKSEKSVKFPKDLVKVLKVRIEAIAKGTDKNYQDLLLRSSFGVFYGTYTQDYYMKQLKENRNIEALILLFVTTATGVLRKRLEGDEWKIHLNSQVGVFVTIIRDCLRSKELKNVPQELMFRLDSYATKLAPTATSSNALDQNNQESRKLPSPPSNAILNSPSEGTSTAATSPWSISHSIHDMPTVKTIGTLFSISDSQLQKDLNNIRKNCDEKAAFEDFKLCIANIAQQCRFPGRRADFDSDDGYRDWRTKELAQIQHAMLQMIKANPDLAKSKSYASNSPAINSNQSPLDDFVLVGPSKDVESSPSTTLTKDHTSGFDSGSSLGYFATPAENTSQRNSVLRPDSISSSGNLLPSDLHQHDSLNQVLEWDQHLDEETDGDAIGLAYSAEELSTTQFVYIPPNPIQQYKALMDQCLDFDLESMKSLAEDEEVSLKILSSRHLDLLEQCAFRWRLMTPFQVAVFFSAICRRFEEEEIPIIDCVTEALTDVFRVMEELKFEGWATRDKLIMKKTMSSLFDTLLRRVYEAIELVLESNPCEDLPNALECLVSIFDSEPFKMIADLDQRFREFTEAITELYDRLYSIKSTEAFSADRPNDVVPFLALTAWINTGSSRINKKFKQPVLDRIDLVAIFLAKLCQNLVQDLDSMKIILIPPPSVNLQIPPGSVIDPGSSPNFDDADVLQLYRALIEIEKKHNMCNPNTPLAIPIDEWFFPYVQNWLDAAEKKTSEWVQSAIKADKFTPEGNDSHSTSIIDLMDSCCSAVDFIQKLKWPNKYHNAKFMTKLSRIISKSIEQYSSIIEQSFVDEMFPKADTEADREANRSAIWTRARLVVQGDKKPEAFQFQESSCVKLNNVEAARVLLDKMYNTIDADNVARIIHEYEPSPLVTNVAASSSYLFTVKVVAAEGLVGADGSLNKMDPFLTLSDEKGNRVAKTRTLYETSSPAWNETFDISVKGSLWLAATIYKRNLMEKHDYLGRAFLHLNPKEFNDFLAHDLLLDLDTRGRVLLRVSMEGEKDDVQFHFGRAFRSLKRAETDMVRMIIDKISPVIRYYLSHSTLKKLVTTPGFMKGIDMSKMSTKIDLDLSKVTSYGAGLWRSVANSTREQEIPLPRDEQILANLNQQSSATADPSGAARAKGPKGLTDADIEAAIADLFEYLDQCMSTLRNSLSEKAGQLVMAKLWKEILSIIDSLLLPPLSDQPSEMRPLSGQEVDIALKWLKFLTNFFHADGEGVPIEDLHNQKYKEIWSIGFFYDQHTDSLMEECVRAMQQQLRKETSNNQSVSRNKSVYQQRNLGTIRKRKADKKKMDQETISSELIMRILRLRPGTSDFLQQQISTMVSVNAQQKTQATNKQTRRSSNKPNSVTATGLSRRKEAHPPHPPLPHSSLSDIVTNPSSSSSHLHQKPGGTHLYNG</sequence>
<dbReference type="EMBL" id="PGCJ01000611">
    <property type="protein sequence ID" value="PLW25514.1"/>
    <property type="molecule type" value="Genomic_DNA"/>
</dbReference>
<feature type="compositionally biased region" description="Polar residues" evidence="1">
    <location>
        <begin position="1379"/>
        <end position="1396"/>
    </location>
</feature>
<protein>
    <recommendedName>
        <fullName evidence="8">C2 domain-containing protein</fullName>
    </recommendedName>
</protein>
<feature type="region of interest" description="Disordered" evidence="1">
    <location>
        <begin position="378"/>
        <end position="397"/>
    </location>
</feature>
<feature type="compositionally biased region" description="Polar residues" evidence="1">
    <location>
        <begin position="1491"/>
        <end position="1502"/>
    </location>
</feature>
<gene>
    <name evidence="6" type="ORF">PCANC_25260</name>
    <name evidence="5" type="ORF">PCANC_25497</name>
</gene>
<reference evidence="6 7" key="1">
    <citation type="submission" date="2017-11" db="EMBL/GenBank/DDBJ databases">
        <title>De novo assembly and phasing of dikaryotic genomes from two isolates of Puccinia coronata f. sp. avenae, the causal agent of oat crown rust.</title>
        <authorList>
            <person name="Miller M.E."/>
            <person name="Zhang Y."/>
            <person name="Omidvar V."/>
            <person name="Sperschneider J."/>
            <person name="Schwessinger B."/>
            <person name="Raley C."/>
            <person name="Palmer J.M."/>
            <person name="Garnica D."/>
            <person name="Upadhyaya N."/>
            <person name="Rathjen J."/>
            <person name="Taylor J.M."/>
            <person name="Park R.F."/>
            <person name="Dodds P.N."/>
            <person name="Hirsch C.D."/>
            <person name="Kianian S.F."/>
            <person name="Figueroa M."/>
        </authorList>
    </citation>
    <scope>NUCLEOTIDE SEQUENCE [LARGE SCALE GENOMIC DNA]</scope>
    <source>
        <strain evidence="6">12NC29</strain>
    </source>
</reference>
<dbReference type="Gene3D" id="1.10.357.50">
    <property type="match status" value="1"/>
</dbReference>
<dbReference type="PROSITE" id="PS50004">
    <property type="entry name" value="C2"/>
    <property type="match status" value="1"/>
</dbReference>
<feature type="compositionally biased region" description="Polar residues" evidence="1">
    <location>
        <begin position="1461"/>
        <end position="1470"/>
    </location>
</feature>
<keyword evidence="7" id="KW-1185">Reference proteome</keyword>
<dbReference type="InterPro" id="IPR035892">
    <property type="entry name" value="C2_domain_sf"/>
</dbReference>
<evidence type="ECO:0000259" key="2">
    <source>
        <dbReference type="PROSITE" id="PS50004"/>
    </source>
</evidence>
<dbReference type="InterPro" id="IPR014770">
    <property type="entry name" value="Munc13_1"/>
</dbReference>
<dbReference type="PROSITE" id="PS51259">
    <property type="entry name" value="MHD2"/>
    <property type="match status" value="1"/>
</dbReference>
<feature type="region of interest" description="Disordered" evidence="1">
    <location>
        <begin position="1374"/>
        <end position="1411"/>
    </location>
</feature>
<dbReference type="PANTHER" id="PTHR47263:SF1">
    <property type="entry name" value="C2 DOMAIN PROTEIN (AFU_ORTHOLOGUE AFUA_7G02350)"/>
    <property type="match status" value="1"/>
</dbReference>
<dbReference type="SMART" id="SM00239">
    <property type="entry name" value="C2"/>
    <property type="match status" value="1"/>
</dbReference>
<feature type="compositionally biased region" description="Basic residues" evidence="1">
    <location>
        <begin position="75"/>
        <end position="85"/>
    </location>
</feature>
<dbReference type="Pfam" id="PF00168">
    <property type="entry name" value="C2"/>
    <property type="match status" value="1"/>
</dbReference>
<feature type="region of interest" description="Disordered" evidence="1">
    <location>
        <begin position="50"/>
        <end position="85"/>
    </location>
</feature>
<dbReference type="InterPro" id="IPR010439">
    <property type="entry name" value="MUN_dom"/>
</dbReference>
<dbReference type="Pfam" id="PF06292">
    <property type="entry name" value="MUN"/>
    <property type="match status" value="1"/>
</dbReference>
<feature type="compositionally biased region" description="Polar residues" evidence="1">
    <location>
        <begin position="63"/>
        <end position="74"/>
    </location>
</feature>
<dbReference type="Proteomes" id="UP000235388">
    <property type="component" value="Unassembled WGS sequence"/>
</dbReference>
<evidence type="ECO:0000259" key="3">
    <source>
        <dbReference type="PROSITE" id="PS51258"/>
    </source>
</evidence>
<comment type="caution">
    <text evidence="6">The sequence shown here is derived from an EMBL/GenBank/DDBJ whole genome shotgun (WGS) entry which is preliminary data.</text>
</comment>
<dbReference type="InterPro" id="IPR000008">
    <property type="entry name" value="C2_dom"/>
</dbReference>
<dbReference type="InterPro" id="IPR014772">
    <property type="entry name" value="Munc13_dom-2"/>
</dbReference>
<proteinExistence type="predicted"/>
<evidence type="ECO:0008006" key="8">
    <source>
        <dbReference type="Google" id="ProtNLM"/>
    </source>
</evidence>
<feature type="compositionally biased region" description="Polar residues" evidence="1">
    <location>
        <begin position="381"/>
        <end position="395"/>
    </location>
</feature>
<dbReference type="OrthoDB" id="2015333at2759"/>
<evidence type="ECO:0000256" key="1">
    <source>
        <dbReference type="SAM" id="MobiDB-lite"/>
    </source>
</evidence>
<dbReference type="EMBL" id="PGCJ01001345">
    <property type="protein sequence ID" value="PLW06164.1"/>
    <property type="molecule type" value="Genomic_DNA"/>
</dbReference>
<feature type="domain" description="MHD1" evidence="3">
    <location>
        <begin position="786"/>
        <end position="903"/>
    </location>
</feature>
<dbReference type="Gene3D" id="1.20.58.1100">
    <property type="match status" value="1"/>
</dbReference>
<evidence type="ECO:0000313" key="6">
    <source>
        <dbReference type="EMBL" id="PLW25514.1"/>
    </source>
</evidence>
<dbReference type="SUPFAM" id="SSF49562">
    <property type="entry name" value="C2 domain (Calcium/lipid-binding domain, CaLB)"/>
    <property type="match status" value="1"/>
</dbReference>
<dbReference type="STRING" id="200324.A0A2N5TJ43"/>
<dbReference type="PANTHER" id="PTHR47263">
    <property type="entry name" value="ADENYLATE CYCLASE ACTIVATION PROTEIN GIT1"/>
    <property type="match status" value="1"/>
</dbReference>
<feature type="domain" description="C2" evidence="2">
    <location>
        <begin position="982"/>
        <end position="1099"/>
    </location>
</feature>
<feature type="compositionally biased region" description="Low complexity" evidence="1">
    <location>
        <begin position="1444"/>
        <end position="1454"/>
    </location>
</feature>
<organism evidence="6 7">
    <name type="scientific">Puccinia coronata f. sp. avenae</name>
    <dbReference type="NCBI Taxonomy" id="200324"/>
    <lineage>
        <taxon>Eukaryota</taxon>
        <taxon>Fungi</taxon>
        <taxon>Dikarya</taxon>
        <taxon>Basidiomycota</taxon>
        <taxon>Pucciniomycotina</taxon>
        <taxon>Pucciniomycetes</taxon>
        <taxon>Pucciniales</taxon>
        <taxon>Pucciniaceae</taxon>
        <taxon>Puccinia</taxon>
    </lineage>
</organism>
<feature type="region of interest" description="Disordered" evidence="1">
    <location>
        <begin position="240"/>
        <end position="277"/>
    </location>
</feature>
<dbReference type="Gene3D" id="2.60.40.150">
    <property type="entry name" value="C2 domain"/>
    <property type="match status" value="1"/>
</dbReference>
<evidence type="ECO:0000313" key="5">
    <source>
        <dbReference type="EMBL" id="PLW06164.1"/>
    </source>
</evidence>
<evidence type="ECO:0000259" key="4">
    <source>
        <dbReference type="PROSITE" id="PS51259"/>
    </source>
</evidence>
<dbReference type="PROSITE" id="PS51258">
    <property type="entry name" value="MHD1"/>
    <property type="match status" value="1"/>
</dbReference>
<feature type="compositionally biased region" description="Polar residues" evidence="1">
    <location>
        <begin position="240"/>
        <end position="250"/>
    </location>
</feature>
<accession>A0A2N5TJ43</accession>
<feature type="region of interest" description="Disordered" evidence="1">
    <location>
        <begin position="1444"/>
        <end position="1515"/>
    </location>
</feature>